<dbReference type="InterPro" id="IPR013094">
    <property type="entry name" value="AB_hydrolase_3"/>
</dbReference>
<dbReference type="PANTHER" id="PTHR48081">
    <property type="entry name" value="AB HYDROLASE SUPERFAMILY PROTEIN C4A8.06C"/>
    <property type="match status" value="1"/>
</dbReference>
<name>A0ABP6XD27_9ACTN</name>
<dbReference type="InterPro" id="IPR029058">
    <property type="entry name" value="AB_hydrolase_fold"/>
</dbReference>
<evidence type="ECO:0000313" key="4">
    <source>
        <dbReference type="Proteomes" id="UP001500767"/>
    </source>
</evidence>
<dbReference type="Gene3D" id="3.40.50.1820">
    <property type="entry name" value="alpha/beta hydrolase"/>
    <property type="match status" value="1"/>
</dbReference>
<sequence length="275" mass="28572">MPNVTRAGRGPLTVVDHQVPTGDGVVRLRGYRPSGASGALPAHVLIHGGSYWAGSVESYGPLCAWYARTVPCQVFSVDYRLAPEHPFPAGLEDCYAALVHVAEHAGALGVDLARLSVGGVSAGGGLAAAVALLARDRSGPALRLQLLEIPMLDPTMRSRSLDTYAEGFGIGRADVATGWGHYLAGGTAGLADAYAGPSAAADLTGLPPAAVLTAGCDPLRDEGEAYAARLRDAGVPVETYRAHGHVHSSHYLTKFLPSARRAVGWSTDALRRAYA</sequence>
<protein>
    <submittedName>
        <fullName evidence="3">Alpha/beta hydrolase</fullName>
    </submittedName>
</protein>
<accession>A0ABP6XD27</accession>
<keyword evidence="1 3" id="KW-0378">Hydrolase</keyword>
<dbReference type="GO" id="GO:0016787">
    <property type="term" value="F:hydrolase activity"/>
    <property type="evidence" value="ECO:0007669"/>
    <property type="project" value="UniProtKB-KW"/>
</dbReference>
<dbReference type="SUPFAM" id="SSF53474">
    <property type="entry name" value="alpha/beta-Hydrolases"/>
    <property type="match status" value="1"/>
</dbReference>
<dbReference type="EMBL" id="BAAAYR010000002">
    <property type="protein sequence ID" value="GAA3564812.1"/>
    <property type="molecule type" value="Genomic_DNA"/>
</dbReference>
<reference evidence="4" key="1">
    <citation type="journal article" date="2019" name="Int. J. Syst. Evol. Microbiol.">
        <title>The Global Catalogue of Microorganisms (GCM) 10K type strain sequencing project: providing services to taxonomists for standard genome sequencing and annotation.</title>
        <authorList>
            <consortium name="The Broad Institute Genomics Platform"/>
            <consortium name="The Broad Institute Genome Sequencing Center for Infectious Disease"/>
            <person name="Wu L."/>
            <person name="Ma J."/>
        </authorList>
    </citation>
    <scope>NUCLEOTIDE SEQUENCE [LARGE SCALE GENOMIC DNA]</scope>
    <source>
        <strain evidence="4">JCM 16540</strain>
    </source>
</reference>
<evidence type="ECO:0000313" key="3">
    <source>
        <dbReference type="EMBL" id="GAA3564812.1"/>
    </source>
</evidence>
<gene>
    <name evidence="3" type="ORF">GCM10022197_20630</name>
</gene>
<comment type="caution">
    <text evidence="3">The sequence shown here is derived from an EMBL/GenBank/DDBJ whole genome shotgun (WGS) entry which is preliminary data.</text>
</comment>
<dbReference type="RefSeq" id="WP_204910749.1">
    <property type="nucleotide sequence ID" value="NZ_BAAAYR010000002.1"/>
</dbReference>
<dbReference type="PANTHER" id="PTHR48081:SF8">
    <property type="entry name" value="ALPHA_BETA HYDROLASE FOLD-3 DOMAIN-CONTAINING PROTEIN-RELATED"/>
    <property type="match status" value="1"/>
</dbReference>
<evidence type="ECO:0000259" key="2">
    <source>
        <dbReference type="Pfam" id="PF07859"/>
    </source>
</evidence>
<proteinExistence type="predicted"/>
<dbReference type="Proteomes" id="UP001500767">
    <property type="component" value="Unassembled WGS sequence"/>
</dbReference>
<dbReference type="Pfam" id="PF07859">
    <property type="entry name" value="Abhydrolase_3"/>
    <property type="match status" value="1"/>
</dbReference>
<evidence type="ECO:0000256" key="1">
    <source>
        <dbReference type="ARBA" id="ARBA00022801"/>
    </source>
</evidence>
<keyword evidence="4" id="KW-1185">Reference proteome</keyword>
<feature type="domain" description="Alpha/beta hydrolase fold-3" evidence="2">
    <location>
        <begin position="44"/>
        <end position="249"/>
    </location>
</feature>
<dbReference type="InterPro" id="IPR050300">
    <property type="entry name" value="GDXG_lipolytic_enzyme"/>
</dbReference>
<organism evidence="3 4">
    <name type="scientific">Microlunatus spumicola</name>
    <dbReference type="NCBI Taxonomy" id="81499"/>
    <lineage>
        <taxon>Bacteria</taxon>
        <taxon>Bacillati</taxon>
        <taxon>Actinomycetota</taxon>
        <taxon>Actinomycetes</taxon>
        <taxon>Propionibacteriales</taxon>
        <taxon>Propionibacteriaceae</taxon>
        <taxon>Microlunatus</taxon>
    </lineage>
</organism>